<sequence>MPSSMTSFCDRRDTRSLSARNWRDGLLGGLDAARGSITPPPGASIVSSRTADGTTARARGSAEATFLAVIKTEGEIWHENDQVCRDKEYRFQTDESTREDYFNKVNHELKFGFVDLDLGVASLVNLIDVTLVMMKDANELLFNTLELLVRP</sequence>
<proteinExistence type="predicted"/>
<keyword evidence="2" id="KW-1185">Reference proteome</keyword>
<dbReference type="EMBL" id="LGRX02033117">
    <property type="protein sequence ID" value="KAK3242805.1"/>
    <property type="molecule type" value="Genomic_DNA"/>
</dbReference>
<gene>
    <name evidence="1" type="ORF">CYMTET_47527</name>
</gene>
<evidence type="ECO:0000313" key="2">
    <source>
        <dbReference type="Proteomes" id="UP001190700"/>
    </source>
</evidence>
<comment type="caution">
    <text evidence="1">The sequence shown here is derived from an EMBL/GenBank/DDBJ whole genome shotgun (WGS) entry which is preliminary data.</text>
</comment>
<reference evidence="1 2" key="1">
    <citation type="journal article" date="2015" name="Genome Biol. Evol.">
        <title>Comparative Genomics of a Bacterivorous Green Alga Reveals Evolutionary Causalities and Consequences of Phago-Mixotrophic Mode of Nutrition.</title>
        <authorList>
            <person name="Burns J.A."/>
            <person name="Paasch A."/>
            <person name="Narechania A."/>
            <person name="Kim E."/>
        </authorList>
    </citation>
    <scope>NUCLEOTIDE SEQUENCE [LARGE SCALE GENOMIC DNA]</scope>
    <source>
        <strain evidence="1 2">PLY_AMNH</strain>
    </source>
</reference>
<dbReference type="Proteomes" id="UP001190700">
    <property type="component" value="Unassembled WGS sequence"/>
</dbReference>
<evidence type="ECO:0000313" key="1">
    <source>
        <dbReference type="EMBL" id="KAK3242805.1"/>
    </source>
</evidence>
<dbReference type="AlphaFoldDB" id="A0AAE0BVU8"/>
<protein>
    <submittedName>
        <fullName evidence="1">Uncharacterized protein</fullName>
    </submittedName>
</protein>
<name>A0AAE0BVU8_9CHLO</name>
<organism evidence="1 2">
    <name type="scientific">Cymbomonas tetramitiformis</name>
    <dbReference type="NCBI Taxonomy" id="36881"/>
    <lineage>
        <taxon>Eukaryota</taxon>
        <taxon>Viridiplantae</taxon>
        <taxon>Chlorophyta</taxon>
        <taxon>Pyramimonadophyceae</taxon>
        <taxon>Pyramimonadales</taxon>
        <taxon>Pyramimonadaceae</taxon>
        <taxon>Cymbomonas</taxon>
    </lineage>
</organism>
<accession>A0AAE0BVU8</accession>